<dbReference type="PANTHER" id="PTHR45947">
    <property type="entry name" value="SULFOQUINOVOSYL TRANSFERASE SQD2"/>
    <property type="match status" value="1"/>
</dbReference>
<evidence type="ECO:0000313" key="3">
    <source>
        <dbReference type="EMBL" id="PNG10392.1"/>
    </source>
</evidence>
<evidence type="ECO:0000259" key="2">
    <source>
        <dbReference type="Pfam" id="PF13439"/>
    </source>
</evidence>
<name>A0A2N8T6S9_STUST</name>
<dbReference type="InterPro" id="IPR028098">
    <property type="entry name" value="Glyco_trans_4-like_N"/>
</dbReference>
<evidence type="ECO:0000259" key="1">
    <source>
        <dbReference type="Pfam" id="PF00534"/>
    </source>
</evidence>
<reference evidence="3 4" key="1">
    <citation type="submission" date="2018-01" db="EMBL/GenBank/DDBJ databases">
        <title>Denitrification phenotypes of diverse strains of Pseudomonas stutzeri.</title>
        <authorList>
            <person name="Milligan D.A."/>
            <person name="Bergaust L."/>
            <person name="Bakken L.R."/>
            <person name="Frostegard A."/>
        </authorList>
    </citation>
    <scope>NUCLEOTIDE SEQUENCE [LARGE SCALE GENOMIC DNA]</scope>
    <source>
        <strain evidence="3 4">24a75</strain>
    </source>
</reference>
<gene>
    <name evidence="3" type="ORF">CXK94_04050</name>
</gene>
<feature type="domain" description="Glycosyl transferase family 1" evidence="1">
    <location>
        <begin position="188"/>
        <end position="325"/>
    </location>
</feature>
<dbReference type="SUPFAM" id="SSF53756">
    <property type="entry name" value="UDP-Glycosyltransferase/glycogen phosphorylase"/>
    <property type="match status" value="1"/>
</dbReference>
<dbReference type="CDD" id="cd03814">
    <property type="entry name" value="GT4-like"/>
    <property type="match status" value="1"/>
</dbReference>
<dbReference type="InterPro" id="IPR050194">
    <property type="entry name" value="Glycosyltransferase_grp1"/>
</dbReference>
<comment type="caution">
    <text evidence="3">The sequence shown here is derived from an EMBL/GenBank/DDBJ whole genome shotgun (WGS) entry which is preliminary data.</text>
</comment>
<organism evidence="3 4">
    <name type="scientific">Stutzerimonas stutzeri</name>
    <name type="common">Pseudomonas stutzeri</name>
    <dbReference type="NCBI Taxonomy" id="316"/>
    <lineage>
        <taxon>Bacteria</taxon>
        <taxon>Pseudomonadati</taxon>
        <taxon>Pseudomonadota</taxon>
        <taxon>Gammaproteobacteria</taxon>
        <taxon>Pseudomonadales</taxon>
        <taxon>Pseudomonadaceae</taxon>
        <taxon>Stutzerimonas</taxon>
    </lineage>
</organism>
<accession>A0A2N8T6S9</accession>
<dbReference type="Proteomes" id="UP000236023">
    <property type="component" value="Unassembled WGS sequence"/>
</dbReference>
<dbReference type="AlphaFoldDB" id="A0A2N8T6S9"/>
<evidence type="ECO:0000313" key="4">
    <source>
        <dbReference type="Proteomes" id="UP000236023"/>
    </source>
</evidence>
<dbReference type="InterPro" id="IPR001296">
    <property type="entry name" value="Glyco_trans_1"/>
</dbReference>
<dbReference type="RefSeq" id="WP_037037673.1">
    <property type="nucleotide sequence ID" value="NZ_JAMOHU010000001.1"/>
</dbReference>
<proteinExistence type="predicted"/>
<dbReference type="PANTHER" id="PTHR45947:SF3">
    <property type="entry name" value="SULFOQUINOVOSYL TRANSFERASE SQD2"/>
    <property type="match status" value="1"/>
</dbReference>
<sequence>MHIADMTMFYAPASGGVRTYLEAKHRRLQFYPGVRHSILVPGSCYGHNNGVYQVPAPVLPFGKGYRFPVRRAPWRNLLRSLRPDLIEVGDPYMTAWAALDAGRRLDVPVIGFYHSDLPLLVSNRIGHWLGTNLNGYVSRLYGSFDRVLAPSQVMADKLIELGVNNVFVQPLGVDLDTFQPGRRAPGLRAELGLADDTRLMIFAGRGSREKNLHVLLDTARQLGKPYHLLLVGSSMPHRVPDNVTVIDRFCPASEVARLLASSDVLLHAGNQETFGLVVLEAMACGIPVVAARAGALPELVPFHSGRLCRPLDAHAMARAVRELFEVGPRMLGLQARQHVEAHHAWDAVVAGLLAHYHAVLGTADLPVALNV</sequence>
<dbReference type="GO" id="GO:0016757">
    <property type="term" value="F:glycosyltransferase activity"/>
    <property type="evidence" value="ECO:0007669"/>
    <property type="project" value="InterPro"/>
</dbReference>
<dbReference type="EMBL" id="POUT01000002">
    <property type="protein sequence ID" value="PNG10392.1"/>
    <property type="molecule type" value="Genomic_DNA"/>
</dbReference>
<dbReference type="Pfam" id="PF13439">
    <property type="entry name" value="Glyco_transf_4"/>
    <property type="match status" value="1"/>
</dbReference>
<protein>
    <submittedName>
        <fullName evidence="3">Glycosyltransferase family 1 protein</fullName>
    </submittedName>
</protein>
<dbReference type="Pfam" id="PF00534">
    <property type="entry name" value="Glycos_transf_1"/>
    <property type="match status" value="1"/>
</dbReference>
<dbReference type="Gene3D" id="3.40.50.2000">
    <property type="entry name" value="Glycogen Phosphorylase B"/>
    <property type="match status" value="2"/>
</dbReference>
<keyword evidence="3" id="KW-0808">Transferase</keyword>
<feature type="domain" description="Glycosyltransferase subfamily 4-like N-terminal" evidence="2">
    <location>
        <begin position="15"/>
        <end position="176"/>
    </location>
</feature>